<organism evidence="1 2">
    <name type="scientific">Haloarcula argentinensis</name>
    <dbReference type="NCBI Taxonomy" id="43776"/>
    <lineage>
        <taxon>Archaea</taxon>
        <taxon>Methanobacteriati</taxon>
        <taxon>Methanobacteriota</taxon>
        <taxon>Stenosarchaea group</taxon>
        <taxon>Halobacteria</taxon>
        <taxon>Halobacteriales</taxon>
        <taxon>Haloarculaceae</taxon>
        <taxon>Haloarcula</taxon>
    </lineage>
</organism>
<reference evidence="1" key="1">
    <citation type="journal article" date="2014" name="Int. J. Syst. Evol. Microbiol.">
        <title>Complete genome sequence of Corynebacterium casei LMG S-19264T (=DSM 44701T), isolated from a smear-ripened cheese.</title>
        <authorList>
            <consortium name="US DOE Joint Genome Institute (JGI-PGF)"/>
            <person name="Walter F."/>
            <person name="Albersmeier A."/>
            <person name="Kalinowski J."/>
            <person name="Ruckert C."/>
        </authorList>
    </citation>
    <scope>NUCLEOTIDE SEQUENCE</scope>
    <source>
        <strain evidence="1">JCM 15759</strain>
    </source>
</reference>
<evidence type="ECO:0008006" key="3">
    <source>
        <dbReference type="Google" id="ProtNLM"/>
    </source>
</evidence>
<dbReference type="InterPro" id="IPR027417">
    <property type="entry name" value="P-loop_NTPase"/>
</dbReference>
<sequence length="309" mass="35037">MTDTFTEALDATESAQASYGKQLGFTGERTPFAAESLPDTSIAVDVNQELLKEVASHIINRAGHVSVIDKRGAGKTHFRELVYDALRDGPRSEEFAIARIKEVESITTRRFYTRLLDELQRYDYLEIPESYPHATDEVRSVVEDVADQLETQDRCCIIQVDQLEDAARRKSTFEQLLAGLQSVGDLGESEPVFLLFLFGTPTAGDRIDELRETLSSRLVAKHRSLERFDFAETDELIGRWLAWARDEEFTEGYPADPFSADAIREIVERSDGTPRDVRQQCYHGYRAGAEQYADTGDVRITEETFENYV</sequence>
<dbReference type="Proteomes" id="UP000656367">
    <property type="component" value="Unassembled WGS sequence"/>
</dbReference>
<evidence type="ECO:0000313" key="2">
    <source>
        <dbReference type="Proteomes" id="UP000656367"/>
    </source>
</evidence>
<gene>
    <name evidence="1" type="ORF">GCM10009006_36690</name>
</gene>
<dbReference type="InterPro" id="IPR052026">
    <property type="entry name" value="ExeA_AAA_ATPase_DNA-bind"/>
</dbReference>
<evidence type="ECO:0000313" key="1">
    <source>
        <dbReference type="EMBL" id="GGM52164.1"/>
    </source>
</evidence>
<protein>
    <recommendedName>
        <fullName evidence="3">AAA family ATPase</fullName>
    </recommendedName>
</protein>
<proteinExistence type="predicted"/>
<dbReference type="RefSeq" id="WP_188854031.1">
    <property type="nucleotide sequence ID" value="NZ_BMON01000009.1"/>
</dbReference>
<dbReference type="OrthoDB" id="193612at2157"/>
<dbReference type="PANTHER" id="PTHR35894">
    <property type="entry name" value="GENERAL SECRETION PATHWAY PROTEIN A-RELATED"/>
    <property type="match status" value="1"/>
</dbReference>
<name>A0A830FWZ9_HALAR</name>
<dbReference type="PANTHER" id="PTHR35894:SF1">
    <property type="entry name" value="PHOSPHORIBULOKINASE _ URIDINE KINASE FAMILY"/>
    <property type="match status" value="1"/>
</dbReference>
<dbReference type="Gene3D" id="3.40.50.300">
    <property type="entry name" value="P-loop containing nucleotide triphosphate hydrolases"/>
    <property type="match status" value="1"/>
</dbReference>
<dbReference type="SUPFAM" id="SSF52540">
    <property type="entry name" value="P-loop containing nucleoside triphosphate hydrolases"/>
    <property type="match status" value="1"/>
</dbReference>
<comment type="caution">
    <text evidence="1">The sequence shown here is derived from an EMBL/GenBank/DDBJ whole genome shotgun (WGS) entry which is preliminary data.</text>
</comment>
<dbReference type="AlphaFoldDB" id="A0A830FWZ9"/>
<reference evidence="1" key="2">
    <citation type="submission" date="2020-09" db="EMBL/GenBank/DDBJ databases">
        <authorList>
            <person name="Sun Q."/>
            <person name="Ohkuma M."/>
        </authorList>
    </citation>
    <scope>NUCLEOTIDE SEQUENCE</scope>
    <source>
        <strain evidence="1">JCM 15759</strain>
    </source>
</reference>
<dbReference type="EMBL" id="BMON01000009">
    <property type="protein sequence ID" value="GGM52164.1"/>
    <property type="molecule type" value="Genomic_DNA"/>
</dbReference>
<accession>A0A830FWZ9</accession>